<dbReference type="PRINTS" id="PR00081">
    <property type="entry name" value="GDHRDH"/>
</dbReference>
<evidence type="ECO:0000256" key="1">
    <source>
        <dbReference type="ARBA" id="ARBA00006484"/>
    </source>
</evidence>
<feature type="non-terminal residue" evidence="3">
    <location>
        <position position="1"/>
    </location>
</feature>
<dbReference type="RefSeq" id="WP_284058492.1">
    <property type="nucleotide sequence ID" value="NZ_JAMSLR010000038.1"/>
</dbReference>
<organism evidence="3 4">
    <name type="scientific">Thermalbibacter longus</name>
    <dbReference type="NCBI Taxonomy" id="2951981"/>
    <lineage>
        <taxon>Bacteria</taxon>
        <taxon>Pseudomonadati</taxon>
        <taxon>Thermomicrobiota</taxon>
        <taxon>Thermomicrobia</taxon>
        <taxon>Thermomicrobiales</taxon>
        <taxon>Thermomicrobiaceae</taxon>
        <taxon>Thermalbibacter</taxon>
    </lineage>
</organism>
<protein>
    <submittedName>
        <fullName evidence="3">SDR family oxidoreductase</fullName>
    </submittedName>
</protein>
<keyword evidence="2" id="KW-0560">Oxidoreductase</keyword>
<keyword evidence="4" id="KW-1185">Reference proteome</keyword>
<dbReference type="Proteomes" id="UP001165306">
    <property type="component" value="Unassembled WGS sequence"/>
</dbReference>
<accession>A0AA42BCB6</accession>
<evidence type="ECO:0000313" key="3">
    <source>
        <dbReference type="EMBL" id="MCM8750704.1"/>
    </source>
</evidence>
<dbReference type="Gene3D" id="3.40.50.720">
    <property type="entry name" value="NAD(P)-binding Rossmann-like Domain"/>
    <property type="match status" value="1"/>
</dbReference>
<comment type="similarity">
    <text evidence="1">Belongs to the short-chain dehydrogenases/reductases (SDR) family.</text>
</comment>
<evidence type="ECO:0000256" key="2">
    <source>
        <dbReference type="ARBA" id="ARBA00023002"/>
    </source>
</evidence>
<dbReference type="InterPro" id="IPR002347">
    <property type="entry name" value="SDR_fam"/>
</dbReference>
<comment type="caution">
    <text evidence="3">The sequence shown here is derived from an EMBL/GenBank/DDBJ whole genome shotgun (WGS) entry which is preliminary data.</text>
</comment>
<dbReference type="SUPFAM" id="SSF51735">
    <property type="entry name" value="NAD(P)-binding Rossmann-fold domains"/>
    <property type="match status" value="1"/>
</dbReference>
<dbReference type="GO" id="GO:0016491">
    <property type="term" value="F:oxidoreductase activity"/>
    <property type="evidence" value="ECO:0007669"/>
    <property type="project" value="UniProtKB-KW"/>
</dbReference>
<dbReference type="InterPro" id="IPR020904">
    <property type="entry name" value="Sc_DH/Rdtase_CS"/>
</dbReference>
<dbReference type="PANTHER" id="PTHR45024:SF2">
    <property type="entry name" value="SCP2 DOMAIN-CONTAINING PROTEIN"/>
    <property type="match status" value="1"/>
</dbReference>
<dbReference type="AlphaFoldDB" id="A0AA42BCB6"/>
<reference evidence="3" key="1">
    <citation type="submission" date="2022-06" db="EMBL/GenBank/DDBJ databases">
        <title>CFH 74404 Thermomicrobiaceae sp.</title>
        <authorList>
            <person name="Ming H."/>
            <person name="Li W.-J."/>
            <person name="Zhao Z."/>
        </authorList>
    </citation>
    <scope>NUCLEOTIDE SEQUENCE</scope>
    <source>
        <strain evidence="3">CFH 74404</strain>
    </source>
</reference>
<dbReference type="PRINTS" id="PR00080">
    <property type="entry name" value="SDRFAMILY"/>
</dbReference>
<dbReference type="InterPro" id="IPR051687">
    <property type="entry name" value="Peroxisomal_Beta-Oxidation"/>
</dbReference>
<dbReference type="InterPro" id="IPR036291">
    <property type="entry name" value="NAD(P)-bd_dom_sf"/>
</dbReference>
<sequence>LDVVVNVAGILRDRMIFNMTEEEWDAVSAVHLNGTFNVCRHATALMRQQGSGRIINFSSVSAWGSPGQPNYAAAKYGILGLTAVLANSMAKYNVTANAILPYATTRMIDSTPRGQEFARVHGKPPSELAEGTEGDPANVAPMVVFLATDEAAGINGHFFGVRGYTISIYSHWELAAVLRREGGWSPSEIAEVFPSTIEPLLTLPEPVELPGYDRPVRGTAAMQADPSSWREIAPGIQLWERRAYYEAKG</sequence>
<evidence type="ECO:0000313" key="4">
    <source>
        <dbReference type="Proteomes" id="UP001165306"/>
    </source>
</evidence>
<proteinExistence type="inferred from homology"/>
<dbReference type="PROSITE" id="PS00061">
    <property type="entry name" value="ADH_SHORT"/>
    <property type="match status" value="1"/>
</dbReference>
<name>A0AA42BCB6_9BACT</name>
<dbReference type="PANTHER" id="PTHR45024">
    <property type="entry name" value="DEHYDROGENASES, SHORT CHAIN"/>
    <property type="match status" value="1"/>
</dbReference>
<dbReference type="Pfam" id="PF13561">
    <property type="entry name" value="adh_short_C2"/>
    <property type="match status" value="1"/>
</dbReference>
<gene>
    <name evidence="3" type="ORF">NET02_16325</name>
</gene>
<dbReference type="EMBL" id="JAMSLR010000038">
    <property type="protein sequence ID" value="MCM8750704.1"/>
    <property type="molecule type" value="Genomic_DNA"/>
</dbReference>